<dbReference type="PANTHER" id="PTHR43798">
    <property type="entry name" value="MONOACYLGLYCEROL LIPASE"/>
    <property type="match status" value="1"/>
</dbReference>
<reference evidence="2 3" key="1">
    <citation type="journal article" date="2020" name="ISME J.">
        <title>Uncovering the hidden diversity of litter-decomposition mechanisms in mushroom-forming fungi.</title>
        <authorList>
            <person name="Floudas D."/>
            <person name="Bentzer J."/>
            <person name="Ahren D."/>
            <person name="Johansson T."/>
            <person name="Persson P."/>
            <person name="Tunlid A."/>
        </authorList>
    </citation>
    <scope>NUCLEOTIDE SEQUENCE [LARGE SCALE GENOMIC DNA]</scope>
    <source>
        <strain evidence="2 3">CBS 406.79</strain>
    </source>
</reference>
<evidence type="ECO:0000259" key="1">
    <source>
        <dbReference type="Pfam" id="PF00561"/>
    </source>
</evidence>
<evidence type="ECO:0000313" key="3">
    <source>
        <dbReference type="Proteomes" id="UP000518752"/>
    </source>
</evidence>
<dbReference type="EMBL" id="JAACJN010000110">
    <property type="protein sequence ID" value="KAF5372453.1"/>
    <property type="molecule type" value="Genomic_DNA"/>
</dbReference>
<gene>
    <name evidence="2" type="ORF">D9757_009932</name>
</gene>
<dbReference type="InterPro" id="IPR029058">
    <property type="entry name" value="AB_hydrolase_fold"/>
</dbReference>
<organism evidence="2 3">
    <name type="scientific">Collybiopsis confluens</name>
    <dbReference type="NCBI Taxonomy" id="2823264"/>
    <lineage>
        <taxon>Eukaryota</taxon>
        <taxon>Fungi</taxon>
        <taxon>Dikarya</taxon>
        <taxon>Basidiomycota</taxon>
        <taxon>Agaricomycotina</taxon>
        <taxon>Agaricomycetes</taxon>
        <taxon>Agaricomycetidae</taxon>
        <taxon>Agaricales</taxon>
        <taxon>Marasmiineae</taxon>
        <taxon>Omphalotaceae</taxon>
        <taxon>Collybiopsis</taxon>
    </lineage>
</organism>
<sequence>MPHLKVKTPYGKISFEYTICTPRSNTADSIDPNLPVVLWFHPLAFPYVFHCQFSNPLLRKFNLVVFSLRSHGNTEADEFPEGYTVEDAAQDVLSFMDTLNLPPSHFVAMDYGSPIALNIAITDPDRVQSLFIISHTCEEEPPDAREGYQELYESWCSSILGPTEVDFERMKETGYGFAQFMFSNKVSKLGQAMSDISFPLAQKHWGFHGLKNYRIGFLDFLLNRRSNTTKALSCIKCPVQLVYGTDDIAYTQKYTEDFLQALKQAGVDTSLLIVPGAPHFVVVDFSEHIDPALHDFIMKNESRTVPDITYEVVSPWQKKFESVGWDPEGLYDSDDDLLFSYPLQDSN</sequence>
<name>A0A8H5GWJ3_9AGAR</name>
<accession>A0A8H5GWJ3</accession>
<evidence type="ECO:0000313" key="2">
    <source>
        <dbReference type="EMBL" id="KAF5372453.1"/>
    </source>
</evidence>
<dbReference type="Gene3D" id="3.40.50.1820">
    <property type="entry name" value="alpha/beta hydrolase"/>
    <property type="match status" value="1"/>
</dbReference>
<dbReference type="InterPro" id="IPR000073">
    <property type="entry name" value="AB_hydrolase_1"/>
</dbReference>
<dbReference type="GO" id="GO:0016020">
    <property type="term" value="C:membrane"/>
    <property type="evidence" value="ECO:0007669"/>
    <property type="project" value="TreeGrafter"/>
</dbReference>
<dbReference type="InterPro" id="IPR050266">
    <property type="entry name" value="AB_hydrolase_sf"/>
</dbReference>
<dbReference type="Pfam" id="PF00561">
    <property type="entry name" value="Abhydrolase_1"/>
    <property type="match status" value="1"/>
</dbReference>
<dbReference type="SUPFAM" id="SSF53474">
    <property type="entry name" value="alpha/beta-Hydrolases"/>
    <property type="match status" value="1"/>
</dbReference>
<dbReference type="Proteomes" id="UP000518752">
    <property type="component" value="Unassembled WGS sequence"/>
</dbReference>
<keyword evidence="3" id="KW-1185">Reference proteome</keyword>
<comment type="caution">
    <text evidence="2">The sequence shown here is derived from an EMBL/GenBank/DDBJ whole genome shotgun (WGS) entry which is preliminary data.</text>
</comment>
<feature type="domain" description="AB hydrolase-1" evidence="1">
    <location>
        <begin position="47"/>
        <end position="283"/>
    </location>
</feature>
<dbReference type="PRINTS" id="PR00412">
    <property type="entry name" value="EPOXHYDRLASE"/>
</dbReference>
<proteinExistence type="predicted"/>
<dbReference type="GO" id="GO:0047372">
    <property type="term" value="F:monoacylglycerol lipase activity"/>
    <property type="evidence" value="ECO:0007669"/>
    <property type="project" value="TreeGrafter"/>
</dbReference>
<dbReference type="AlphaFoldDB" id="A0A8H5GWJ3"/>
<dbReference type="PANTHER" id="PTHR43798:SF5">
    <property type="entry name" value="MONOACYLGLYCEROL LIPASE ABHD6"/>
    <property type="match status" value="1"/>
</dbReference>
<protein>
    <recommendedName>
        <fullName evidence="1">AB hydrolase-1 domain-containing protein</fullName>
    </recommendedName>
</protein>
<dbReference type="GO" id="GO:0046464">
    <property type="term" value="P:acylglycerol catabolic process"/>
    <property type="evidence" value="ECO:0007669"/>
    <property type="project" value="TreeGrafter"/>
</dbReference>
<dbReference type="OrthoDB" id="19657at2759"/>
<dbReference type="InterPro" id="IPR000639">
    <property type="entry name" value="Epox_hydrolase-like"/>
</dbReference>